<name>V4CA09_LOTGI</name>
<feature type="compositionally biased region" description="Low complexity" evidence="1">
    <location>
        <begin position="205"/>
        <end position="214"/>
    </location>
</feature>
<keyword evidence="2" id="KW-1133">Transmembrane helix</keyword>
<dbReference type="KEGG" id="lgi:LOTGIDRAFT_174097"/>
<keyword evidence="2" id="KW-0472">Membrane</keyword>
<evidence type="ECO:0000256" key="1">
    <source>
        <dbReference type="SAM" id="MobiDB-lite"/>
    </source>
</evidence>
<feature type="transmembrane region" description="Helical" evidence="2">
    <location>
        <begin position="48"/>
        <end position="71"/>
    </location>
</feature>
<proteinExistence type="predicted"/>
<keyword evidence="4" id="KW-1185">Reference proteome</keyword>
<reference evidence="3 4" key="1">
    <citation type="journal article" date="2013" name="Nature">
        <title>Insights into bilaterian evolution from three spiralian genomes.</title>
        <authorList>
            <person name="Simakov O."/>
            <person name="Marletaz F."/>
            <person name="Cho S.J."/>
            <person name="Edsinger-Gonzales E."/>
            <person name="Havlak P."/>
            <person name="Hellsten U."/>
            <person name="Kuo D.H."/>
            <person name="Larsson T."/>
            <person name="Lv J."/>
            <person name="Arendt D."/>
            <person name="Savage R."/>
            <person name="Osoegawa K."/>
            <person name="de Jong P."/>
            <person name="Grimwood J."/>
            <person name="Chapman J.A."/>
            <person name="Shapiro H."/>
            <person name="Aerts A."/>
            <person name="Otillar R.P."/>
            <person name="Terry A.Y."/>
            <person name="Boore J.L."/>
            <person name="Grigoriev I.V."/>
            <person name="Lindberg D.R."/>
            <person name="Seaver E.C."/>
            <person name="Weisblat D.A."/>
            <person name="Putnam N.H."/>
            <person name="Rokhsar D.S."/>
        </authorList>
    </citation>
    <scope>NUCLEOTIDE SEQUENCE [LARGE SCALE GENOMIC DNA]</scope>
</reference>
<gene>
    <name evidence="3" type="ORF">LOTGIDRAFT_174097</name>
</gene>
<accession>V4CA09</accession>
<dbReference type="AlphaFoldDB" id="V4CA09"/>
<dbReference type="HOGENOM" id="CLU_858645_0_0_1"/>
<dbReference type="OrthoDB" id="6154202at2759"/>
<evidence type="ECO:0000256" key="2">
    <source>
        <dbReference type="SAM" id="Phobius"/>
    </source>
</evidence>
<dbReference type="CTD" id="20242617"/>
<evidence type="ECO:0000313" key="3">
    <source>
        <dbReference type="EMBL" id="ESO98624.1"/>
    </source>
</evidence>
<dbReference type="GeneID" id="20242617"/>
<dbReference type="Proteomes" id="UP000030746">
    <property type="component" value="Unassembled WGS sequence"/>
</dbReference>
<feature type="transmembrane region" description="Helical" evidence="2">
    <location>
        <begin position="20"/>
        <end position="42"/>
    </location>
</feature>
<feature type="compositionally biased region" description="Basic and acidic residues" evidence="1">
    <location>
        <begin position="183"/>
        <end position="192"/>
    </location>
</feature>
<protein>
    <submittedName>
        <fullName evidence="3">Uncharacterized protein</fullName>
    </submittedName>
</protein>
<dbReference type="RefSeq" id="XP_009050681.1">
    <property type="nucleotide sequence ID" value="XM_009052433.1"/>
</dbReference>
<evidence type="ECO:0000313" key="4">
    <source>
        <dbReference type="Proteomes" id="UP000030746"/>
    </source>
</evidence>
<keyword evidence="2" id="KW-0812">Transmembrane</keyword>
<feature type="region of interest" description="Disordered" evidence="1">
    <location>
        <begin position="101"/>
        <end position="229"/>
    </location>
</feature>
<feature type="compositionally biased region" description="Low complexity" evidence="1">
    <location>
        <begin position="129"/>
        <end position="169"/>
    </location>
</feature>
<sequence length="324" mass="36588">MPTSQERIRMITKEIKANLAPCMITFSVPLLIPGITLTLVAFGNEPAIPLYGSLHILGFFVLILAVLMFFIGCGMRCAFKSVRVSPIEEIHRVVTTHDKLDKNMNNSARNNKTIKVVNNGSQRDLRDIYQNNHNYPHHPNQPSTSSSLPNNSNNNRNNSLYDSSSSASLVTRSNSNSSIQSNKHLEGSDTKNRQVSSDPSDHGMNNNNNNNNNNSETRPDPYPLGRLPSLDLKHTKYSYSSQDKPDEEMSIIDETNRTSPDHLQQANKTHLGDLPDIHQERQRALLSERSYDNTSYTSTESISGHIIRTNKEEYLRRDSELFSY</sequence>
<organism evidence="3 4">
    <name type="scientific">Lottia gigantea</name>
    <name type="common">Giant owl limpet</name>
    <dbReference type="NCBI Taxonomy" id="225164"/>
    <lineage>
        <taxon>Eukaryota</taxon>
        <taxon>Metazoa</taxon>
        <taxon>Spiralia</taxon>
        <taxon>Lophotrochozoa</taxon>
        <taxon>Mollusca</taxon>
        <taxon>Gastropoda</taxon>
        <taxon>Patellogastropoda</taxon>
        <taxon>Lottioidea</taxon>
        <taxon>Lottiidae</taxon>
        <taxon>Lottia</taxon>
    </lineage>
</organism>
<feature type="compositionally biased region" description="Polar residues" evidence="1">
    <location>
        <begin position="170"/>
        <end position="182"/>
    </location>
</feature>
<dbReference type="EMBL" id="KB201234">
    <property type="protein sequence ID" value="ESO98624.1"/>
    <property type="molecule type" value="Genomic_DNA"/>
</dbReference>
<feature type="compositionally biased region" description="Polar residues" evidence="1">
    <location>
        <begin position="103"/>
        <end position="122"/>
    </location>
</feature>